<evidence type="ECO:0000259" key="3">
    <source>
        <dbReference type="Pfam" id="PF00892"/>
    </source>
</evidence>
<dbReference type="OrthoDB" id="528577at2"/>
<dbReference type="InterPro" id="IPR037185">
    <property type="entry name" value="EmrE-like"/>
</dbReference>
<feature type="transmembrane region" description="Helical" evidence="2">
    <location>
        <begin position="92"/>
        <end position="111"/>
    </location>
</feature>
<keyword evidence="2" id="KW-0812">Transmembrane</keyword>
<dbReference type="EMBL" id="RSCL01000008">
    <property type="protein sequence ID" value="RUT05586.1"/>
    <property type="molecule type" value="Genomic_DNA"/>
</dbReference>
<evidence type="ECO:0000256" key="1">
    <source>
        <dbReference type="ARBA" id="ARBA00007362"/>
    </source>
</evidence>
<dbReference type="RefSeq" id="WP_127082053.1">
    <property type="nucleotide sequence ID" value="NZ_RSCL01000008.1"/>
</dbReference>
<comment type="similarity">
    <text evidence="1">Belongs to the EamA transporter family.</text>
</comment>
<proteinExistence type="inferred from homology"/>
<feature type="transmembrane region" description="Helical" evidence="2">
    <location>
        <begin position="52"/>
        <end position="71"/>
    </location>
</feature>
<reference evidence="4" key="1">
    <citation type="submission" date="2018-12" db="EMBL/GenBank/DDBJ databases">
        <authorList>
            <person name="Will S."/>
            <person name="Neumann-Schaal M."/>
            <person name="Henke P."/>
        </authorList>
    </citation>
    <scope>NUCLEOTIDE SEQUENCE</scope>
    <source>
        <strain evidence="4">PCC 7102</strain>
    </source>
</reference>
<gene>
    <name evidence="4" type="ORF">DSM106972_035930</name>
</gene>
<dbReference type="Proteomes" id="UP000271624">
    <property type="component" value="Unassembled WGS sequence"/>
</dbReference>
<feature type="transmembrane region" description="Helical" evidence="2">
    <location>
        <begin position="207"/>
        <end position="226"/>
    </location>
</feature>
<evidence type="ECO:0000313" key="4">
    <source>
        <dbReference type="EMBL" id="RUT05586.1"/>
    </source>
</evidence>
<protein>
    <submittedName>
        <fullName evidence="4">Membrane protein</fullName>
    </submittedName>
</protein>
<accession>A0A3S1CKP8</accession>
<feature type="transmembrane region" description="Helical" evidence="2">
    <location>
        <begin position="238"/>
        <end position="260"/>
    </location>
</feature>
<feature type="transmembrane region" description="Helical" evidence="2">
    <location>
        <begin position="179"/>
        <end position="195"/>
    </location>
</feature>
<keyword evidence="2" id="KW-0472">Membrane</keyword>
<dbReference type="InterPro" id="IPR000620">
    <property type="entry name" value="EamA_dom"/>
</dbReference>
<reference evidence="4" key="2">
    <citation type="journal article" date="2019" name="Genome Biol. Evol.">
        <title>Day and night: Metabolic profiles and evolutionary relationships of six axenic non-marine cyanobacteria.</title>
        <authorList>
            <person name="Will S.E."/>
            <person name="Henke P."/>
            <person name="Boedeker C."/>
            <person name="Huang S."/>
            <person name="Brinkmann H."/>
            <person name="Rohde M."/>
            <person name="Jarek M."/>
            <person name="Friedl T."/>
            <person name="Seufert S."/>
            <person name="Schumacher M."/>
            <person name="Overmann J."/>
            <person name="Neumann-Schaal M."/>
            <person name="Petersen J."/>
        </authorList>
    </citation>
    <scope>NUCLEOTIDE SEQUENCE [LARGE SCALE GENOMIC DNA]</scope>
    <source>
        <strain evidence="4">PCC 7102</strain>
    </source>
</reference>
<feature type="domain" description="EamA" evidence="3">
    <location>
        <begin position="23"/>
        <end position="163"/>
    </location>
</feature>
<dbReference type="GO" id="GO:0016020">
    <property type="term" value="C:membrane"/>
    <property type="evidence" value="ECO:0007669"/>
    <property type="project" value="InterPro"/>
</dbReference>
<sequence length="323" mass="35165">MLKVKSKLPGEQLFASPTTVALASLLLSLVALSFSPILIRLSEGELGPNATIFNRFWISTVAFVLWNQFTAARGQLSGSQPKLPQRYTIRQILLLIGVGVVMFATLALWAWSLAHTSVANSTLMHNLAPLFTVCGGWLIWGKRFDSKFLSGMLVAIIGACLLAYHDFTEAATDKLQGDLAAILSAVFLGLYPLLVEQLRTHLSPVVIMTWCSAIGTVLLFPIVILTEGQIFPHSLHEWIYVISLALICQILGLGLYAYSLNWLTSGFVSLCDLFVPVLSTQEAWVIFSESPSWVTLVSFGVILVGVCITSTSQSAIKTEAESA</sequence>
<evidence type="ECO:0000256" key="2">
    <source>
        <dbReference type="SAM" id="Phobius"/>
    </source>
</evidence>
<dbReference type="PANTHER" id="PTHR22911:SF76">
    <property type="entry name" value="EAMA DOMAIN-CONTAINING PROTEIN"/>
    <property type="match status" value="1"/>
</dbReference>
<name>A0A3S1CKP8_9CYAN</name>
<comment type="caution">
    <text evidence="4">The sequence shown here is derived from an EMBL/GenBank/DDBJ whole genome shotgun (WGS) entry which is preliminary data.</text>
</comment>
<dbReference type="AlphaFoldDB" id="A0A3S1CKP8"/>
<organism evidence="4 5">
    <name type="scientific">Dulcicalothrix desertica PCC 7102</name>
    <dbReference type="NCBI Taxonomy" id="232991"/>
    <lineage>
        <taxon>Bacteria</taxon>
        <taxon>Bacillati</taxon>
        <taxon>Cyanobacteriota</taxon>
        <taxon>Cyanophyceae</taxon>
        <taxon>Nostocales</taxon>
        <taxon>Calotrichaceae</taxon>
        <taxon>Dulcicalothrix</taxon>
    </lineage>
</organism>
<feature type="transmembrane region" description="Helical" evidence="2">
    <location>
        <begin position="12"/>
        <end position="32"/>
    </location>
</feature>
<keyword evidence="2" id="KW-1133">Transmembrane helix</keyword>
<evidence type="ECO:0000313" key="5">
    <source>
        <dbReference type="Proteomes" id="UP000271624"/>
    </source>
</evidence>
<feature type="domain" description="EamA" evidence="3">
    <location>
        <begin position="177"/>
        <end position="310"/>
    </location>
</feature>
<dbReference type="Pfam" id="PF00892">
    <property type="entry name" value="EamA"/>
    <property type="match status" value="2"/>
</dbReference>
<keyword evidence="5" id="KW-1185">Reference proteome</keyword>
<dbReference type="PANTHER" id="PTHR22911">
    <property type="entry name" value="ACYL-MALONYL CONDENSING ENZYME-RELATED"/>
    <property type="match status" value="1"/>
</dbReference>
<dbReference type="SUPFAM" id="SSF103481">
    <property type="entry name" value="Multidrug resistance efflux transporter EmrE"/>
    <property type="match status" value="2"/>
</dbReference>
<feature type="transmembrane region" description="Helical" evidence="2">
    <location>
        <begin position="148"/>
        <end position="167"/>
    </location>
</feature>
<feature type="transmembrane region" description="Helical" evidence="2">
    <location>
        <begin position="123"/>
        <end position="141"/>
    </location>
</feature>